<dbReference type="EMBL" id="UINC01026981">
    <property type="protein sequence ID" value="SVB05410.1"/>
    <property type="molecule type" value="Genomic_DNA"/>
</dbReference>
<dbReference type="Gene3D" id="3.10.129.10">
    <property type="entry name" value="Hotdog Thioesterase"/>
    <property type="match status" value="1"/>
</dbReference>
<dbReference type="GO" id="GO:0016829">
    <property type="term" value="F:lyase activity"/>
    <property type="evidence" value="ECO:0007669"/>
    <property type="project" value="InterPro"/>
</dbReference>
<organism evidence="1">
    <name type="scientific">marine metagenome</name>
    <dbReference type="NCBI Taxonomy" id="408172"/>
    <lineage>
        <taxon>unclassified sequences</taxon>
        <taxon>metagenomes</taxon>
        <taxon>ecological metagenomes</taxon>
    </lineage>
</organism>
<evidence type="ECO:0000313" key="1">
    <source>
        <dbReference type="EMBL" id="SVB05410.1"/>
    </source>
</evidence>
<dbReference type="InterPro" id="IPR048274">
    <property type="entry name" value="MC_hydratase"/>
</dbReference>
<feature type="non-terminal residue" evidence="1">
    <location>
        <position position="1"/>
    </location>
</feature>
<name>A0A382AV20_9ZZZZ</name>
<gene>
    <name evidence="1" type="ORF">METZ01_LOCUS158264</name>
</gene>
<feature type="non-terminal residue" evidence="1">
    <location>
        <position position="58"/>
    </location>
</feature>
<dbReference type="InterPro" id="IPR029069">
    <property type="entry name" value="HotDog_dom_sf"/>
</dbReference>
<sequence>VIRHARGKTITELENVNITNMVMNTAQGHFNVDQMSKTPLGKILCYGGVSFSLVLGLA</sequence>
<proteinExistence type="predicted"/>
<accession>A0A382AV20</accession>
<reference evidence="1" key="1">
    <citation type="submission" date="2018-05" db="EMBL/GenBank/DDBJ databases">
        <authorList>
            <person name="Lanie J.A."/>
            <person name="Ng W.-L."/>
            <person name="Kazmierczak K.M."/>
            <person name="Andrzejewski T.M."/>
            <person name="Davidsen T.M."/>
            <person name="Wayne K.J."/>
            <person name="Tettelin H."/>
            <person name="Glass J.I."/>
            <person name="Rusch D."/>
            <person name="Podicherti R."/>
            <person name="Tsui H.-C.T."/>
            <person name="Winkler M.E."/>
        </authorList>
    </citation>
    <scope>NUCLEOTIDE SEQUENCE</scope>
</reference>
<dbReference type="SUPFAM" id="SSF54637">
    <property type="entry name" value="Thioesterase/thiol ester dehydrase-isomerase"/>
    <property type="match status" value="1"/>
</dbReference>
<dbReference type="AlphaFoldDB" id="A0A382AV20"/>
<protein>
    <submittedName>
        <fullName evidence="1">Uncharacterized protein</fullName>
    </submittedName>
</protein>
<dbReference type="Pfam" id="PF19315">
    <property type="entry name" value="MC_hydratase"/>
    <property type="match status" value="1"/>
</dbReference>